<name>A0AAN8JT50_PATCE</name>
<feature type="region of interest" description="Disordered" evidence="1">
    <location>
        <begin position="49"/>
        <end position="69"/>
    </location>
</feature>
<evidence type="ECO:0000256" key="1">
    <source>
        <dbReference type="SAM" id="MobiDB-lite"/>
    </source>
</evidence>
<protein>
    <submittedName>
        <fullName evidence="2">Uncharacterized protein</fullName>
    </submittedName>
</protein>
<dbReference type="Proteomes" id="UP001347796">
    <property type="component" value="Unassembled WGS sequence"/>
</dbReference>
<proteinExistence type="predicted"/>
<organism evidence="2 3">
    <name type="scientific">Patella caerulea</name>
    <name type="common">Rayed Mediterranean limpet</name>
    <dbReference type="NCBI Taxonomy" id="87958"/>
    <lineage>
        <taxon>Eukaryota</taxon>
        <taxon>Metazoa</taxon>
        <taxon>Spiralia</taxon>
        <taxon>Lophotrochozoa</taxon>
        <taxon>Mollusca</taxon>
        <taxon>Gastropoda</taxon>
        <taxon>Patellogastropoda</taxon>
        <taxon>Patelloidea</taxon>
        <taxon>Patellidae</taxon>
        <taxon>Patella</taxon>
    </lineage>
</organism>
<keyword evidence="3" id="KW-1185">Reference proteome</keyword>
<comment type="caution">
    <text evidence="2">The sequence shown here is derived from an EMBL/GenBank/DDBJ whole genome shotgun (WGS) entry which is preliminary data.</text>
</comment>
<gene>
    <name evidence="2" type="ORF">SNE40_009006</name>
</gene>
<sequence>MNRSRRHNAGAKLSEYLDSVKQEDLTEDIEHDMSNFSLSYDGVHDNVDVSGQNGIHNSPRPRLIQNYKI</sequence>
<dbReference type="EMBL" id="JAZGQO010000007">
    <property type="protein sequence ID" value="KAK6181070.1"/>
    <property type="molecule type" value="Genomic_DNA"/>
</dbReference>
<evidence type="ECO:0000313" key="2">
    <source>
        <dbReference type="EMBL" id="KAK6181070.1"/>
    </source>
</evidence>
<reference evidence="2 3" key="1">
    <citation type="submission" date="2024-01" db="EMBL/GenBank/DDBJ databases">
        <title>The genome of the rayed Mediterranean limpet Patella caerulea (Linnaeus, 1758).</title>
        <authorList>
            <person name="Anh-Thu Weber A."/>
            <person name="Halstead-Nussloch G."/>
        </authorList>
    </citation>
    <scope>NUCLEOTIDE SEQUENCE [LARGE SCALE GENOMIC DNA]</scope>
    <source>
        <strain evidence="2">AATW-2023a</strain>
        <tissue evidence="2">Whole specimen</tissue>
    </source>
</reference>
<dbReference type="AlphaFoldDB" id="A0AAN8JT50"/>
<accession>A0AAN8JT50</accession>
<evidence type="ECO:0000313" key="3">
    <source>
        <dbReference type="Proteomes" id="UP001347796"/>
    </source>
</evidence>